<dbReference type="EMBL" id="KZ293652">
    <property type="protein sequence ID" value="PBK95046.1"/>
    <property type="molecule type" value="Genomic_DNA"/>
</dbReference>
<evidence type="ECO:0000313" key="1">
    <source>
        <dbReference type="EMBL" id="PBK95046.1"/>
    </source>
</evidence>
<reference evidence="2" key="1">
    <citation type="journal article" date="2017" name="Nat. Ecol. Evol.">
        <title>Genome expansion and lineage-specific genetic innovations in the forest pathogenic fungi Armillaria.</title>
        <authorList>
            <person name="Sipos G."/>
            <person name="Prasanna A.N."/>
            <person name="Walter M.C."/>
            <person name="O'Connor E."/>
            <person name="Balint B."/>
            <person name="Krizsan K."/>
            <person name="Kiss B."/>
            <person name="Hess J."/>
            <person name="Varga T."/>
            <person name="Slot J."/>
            <person name="Riley R."/>
            <person name="Boka B."/>
            <person name="Rigling D."/>
            <person name="Barry K."/>
            <person name="Lee J."/>
            <person name="Mihaltcheva S."/>
            <person name="LaButti K."/>
            <person name="Lipzen A."/>
            <person name="Waldron R."/>
            <person name="Moloney N.M."/>
            <person name="Sperisen C."/>
            <person name="Kredics L."/>
            <person name="Vagvoelgyi C."/>
            <person name="Patrignani A."/>
            <person name="Fitzpatrick D."/>
            <person name="Nagy I."/>
            <person name="Doyle S."/>
            <person name="Anderson J.B."/>
            <person name="Grigoriev I.V."/>
            <person name="Gueldener U."/>
            <person name="Muensterkoetter M."/>
            <person name="Nagy L.G."/>
        </authorList>
    </citation>
    <scope>NUCLEOTIDE SEQUENCE [LARGE SCALE GENOMIC DNA]</scope>
    <source>
        <strain evidence="2">Ar21-2</strain>
    </source>
</reference>
<dbReference type="AlphaFoldDB" id="A0A2H3E5V5"/>
<protein>
    <submittedName>
        <fullName evidence="1">Uncharacterized protein</fullName>
    </submittedName>
</protein>
<keyword evidence="2" id="KW-1185">Reference proteome</keyword>
<dbReference type="InParanoid" id="A0A2H3E5V5"/>
<name>A0A2H3E5V5_ARMGA</name>
<sequence>MTTPKNLASSYGSVGLTHVVHTQDTDTWYEVHHDVHADRARPSLERISSQTTTVLSRTSHHHYIVVPLAEAATIDHEEPATSLSGRVAKNQTAINDIVVYKYNPHDLPEHHFTPQ</sequence>
<organism evidence="1 2">
    <name type="scientific">Armillaria gallica</name>
    <name type="common">Bulbous honey fungus</name>
    <name type="synonym">Armillaria bulbosa</name>
    <dbReference type="NCBI Taxonomy" id="47427"/>
    <lineage>
        <taxon>Eukaryota</taxon>
        <taxon>Fungi</taxon>
        <taxon>Dikarya</taxon>
        <taxon>Basidiomycota</taxon>
        <taxon>Agaricomycotina</taxon>
        <taxon>Agaricomycetes</taxon>
        <taxon>Agaricomycetidae</taxon>
        <taxon>Agaricales</taxon>
        <taxon>Marasmiineae</taxon>
        <taxon>Physalacriaceae</taxon>
        <taxon>Armillaria</taxon>
    </lineage>
</organism>
<proteinExistence type="predicted"/>
<evidence type="ECO:0000313" key="2">
    <source>
        <dbReference type="Proteomes" id="UP000217790"/>
    </source>
</evidence>
<accession>A0A2H3E5V5</accession>
<gene>
    <name evidence="1" type="ORF">ARMGADRAFT_1077807</name>
</gene>
<dbReference type="Proteomes" id="UP000217790">
    <property type="component" value="Unassembled WGS sequence"/>
</dbReference>